<dbReference type="Proteomes" id="UP000008177">
    <property type="component" value="Unplaced contigs"/>
</dbReference>
<dbReference type="HOGENOM" id="CLU_2333395_0_0_1"/>
<dbReference type="InParanoid" id="G2YIX7"/>
<reference evidence="2" key="1">
    <citation type="journal article" date="2011" name="PLoS Genet.">
        <title>Genomic analysis of the necrotrophic fungal pathogens Sclerotinia sclerotiorum and Botrytis cinerea.</title>
        <authorList>
            <person name="Amselem J."/>
            <person name="Cuomo C.A."/>
            <person name="van Kan J.A."/>
            <person name="Viaud M."/>
            <person name="Benito E.P."/>
            <person name="Couloux A."/>
            <person name="Coutinho P.M."/>
            <person name="de Vries R.P."/>
            <person name="Dyer P.S."/>
            <person name="Fillinger S."/>
            <person name="Fournier E."/>
            <person name="Gout L."/>
            <person name="Hahn M."/>
            <person name="Kohn L."/>
            <person name="Lapalu N."/>
            <person name="Plummer K.M."/>
            <person name="Pradier J.M."/>
            <person name="Quevillon E."/>
            <person name="Sharon A."/>
            <person name="Simon A."/>
            <person name="ten Have A."/>
            <person name="Tudzynski B."/>
            <person name="Tudzynski P."/>
            <person name="Wincker P."/>
            <person name="Andrew M."/>
            <person name="Anthouard V."/>
            <person name="Beever R.E."/>
            <person name="Beffa R."/>
            <person name="Benoit I."/>
            <person name="Bouzid O."/>
            <person name="Brault B."/>
            <person name="Chen Z."/>
            <person name="Choquer M."/>
            <person name="Collemare J."/>
            <person name="Cotton P."/>
            <person name="Danchin E.G."/>
            <person name="Da Silva C."/>
            <person name="Gautier A."/>
            <person name="Giraud C."/>
            <person name="Giraud T."/>
            <person name="Gonzalez C."/>
            <person name="Grossetete S."/>
            <person name="Guldener U."/>
            <person name="Henrissat B."/>
            <person name="Howlett B.J."/>
            <person name="Kodira C."/>
            <person name="Kretschmer M."/>
            <person name="Lappartient A."/>
            <person name="Leroch M."/>
            <person name="Levis C."/>
            <person name="Mauceli E."/>
            <person name="Neuveglise C."/>
            <person name="Oeser B."/>
            <person name="Pearson M."/>
            <person name="Poulain J."/>
            <person name="Poussereau N."/>
            <person name="Quesneville H."/>
            <person name="Rascle C."/>
            <person name="Schumacher J."/>
            <person name="Segurens B."/>
            <person name="Sexton A."/>
            <person name="Silva E."/>
            <person name="Sirven C."/>
            <person name="Soanes D.M."/>
            <person name="Talbot N.J."/>
            <person name="Templeton M."/>
            <person name="Yandava C."/>
            <person name="Yarden O."/>
            <person name="Zeng Q."/>
            <person name="Rollins J.A."/>
            <person name="Lebrun M.H."/>
            <person name="Dickman M."/>
        </authorList>
    </citation>
    <scope>NUCLEOTIDE SEQUENCE [LARGE SCALE GENOMIC DNA]</scope>
    <source>
        <strain evidence="2">T4</strain>
    </source>
</reference>
<dbReference type="EMBL" id="FQ790337">
    <property type="protein sequence ID" value="CCD51664.1"/>
    <property type="molecule type" value="Genomic_DNA"/>
</dbReference>
<gene>
    <name evidence="1" type="ORF">BofuT4_uP019700.1</name>
</gene>
<name>G2YIX7_BOTF4</name>
<accession>G2YIX7</accession>
<protein>
    <submittedName>
        <fullName evidence="1">Uncharacterized protein</fullName>
    </submittedName>
</protein>
<sequence length="98" mass="11389">MSTHSSCMQYIHRVRSIADCALYCVIAYRIPEFIDFGRKLLPNHFSIVIFPRRMRGTGLSRRGSPMNLDFPRLLEVDPRIPILVSVAHPFARRTIFRS</sequence>
<evidence type="ECO:0000313" key="1">
    <source>
        <dbReference type="EMBL" id="CCD51664.1"/>
    </source>
</evidence>
<evidence type="ECO:0000313" key="2">
    <source>
        <dbReference type="Proteomes" id="UP000008177"/>
    </source>
</evidence>
<proteinExistence type="predicted"/>
<dbReference type="AlphaFoldDB" id="G2YIX7"/>
<organism evidence="1 2">
    <name type="scientific">Botryotinia fuckeliana (strain T4)</name>
    <name type="common">Noble rot fungus</name>
    <name type="synonym">Botrytis cinerea</name>
    <dbReference type="NCBI Taxonomy" id="999810"/>
    <lineage>
        <taxon>Eukaryota</taxon>
        <taxon>Fungi</taxon>
        <taxon>Dikarya</taxon>
        <taxon>Ascomycota</taxon>
        <taxon>Pezizomycotina</taxon>
        <taxon>Leotiomycetes</taxon>
        <taxon>Helotiales</taxon>
        <taxon>Sclerotiniaceae</taxon>
        <taxon>Botrytis</taxon>
    </lineage>
</organism>